<evidence type="ECO:0000313" key="4">
    <source>
        <dbReference type="Proteomes" id="UP000202031"/>
    </source>
</evidence>
<dbReference type="EMBL" id="CP015578">
    <property type="protein sequence ID" value="ARQ97114.1"/>
    <property type="molecule type" value="Genomic_DNA"/>
</dbReference>
<dbReference type="GO" id="GO:0102335">
    <property type="term" value="F:N,N'-diacetylbacillosaminyl-diphospho-undecaprenol alpha-1,3-N-acetylgalactosaminyltransferase activity"/>
    <property type="evidence" value="ECO:0007669"/>
    <property type="project" value="UniProtKB-EC"/>
</dbReference>
<dbReference type="EC" id="2.4.1.290" evidence="3"/>
<dbReference type="KEGG" id="clx:CLAN_0355"/>
<keyword evidence="3" id="KW-0328">Glycosyltransferase</keyword>
<dbReference type="InterPro" id="IPR050194">
    <property type="entry name" value="Glycosyltransferase_grp1"/>
</dbReference>
<dbReference type="Proteomes" id="UP000202031">
    <property type="component" value="Chromosome"/>
</dbReference>
<dbReference type="AlphaFoldDB" id="A0A1X9SLM0"/>
<proteinExistence type="predicted"/>
<dbReference type="PANTHER" id="PTHR45947">
    <property type="entry name" value="SULFOQUINOVOSYL TRANSFERASE SQD2"/>
    <property type="match status" value="1"/>
</dbReference>
<gene>
    <name evidence="3" type="primary">pglA</name>
    <name evidence="3" type="ORF">CLAN_0355</name>
</gene>
<dbReference type="Pfam" id="PF00534">
    <property type="entry name" value="Glycos_transf_1"/>
    <property type="match status" value="1"/>
</dbReference>
<evidence type="ECO:0000259" key="1">
    <source>
        <dbReference type="Pfam" id="PF00534"/>
    </source>
</evidence>
<dbReference type="InterPro" id="IPR028098">
    <property type="entry name" value="Glyco_trans_4-like_N"/>
</dbReference>
<sequence>MKIGFLSHSDMSIYHFRLPIMRALKELGHEVIAISPSGSYNELIKAEFELVNYDIHKASLNPFRVLKDTKNLAKLLNSLNLDLIQTSAHKSNIFGTLAAKRAGIRYIVNLVEGLGSFYISNSVKNIAVRYIIEMLYFITFRLSNATIFVNDSDPNYMLRRHLINKNKIIRIKSVGIDMDKFNPQTTPKYSFNSDKKIVLMIARALRDKGVMEFYQAAKILKDRNDCQFVFVGSSDSSNHSSLDESFLASPYVIHIDWSDKIANMLASCYMFVLPSYKEGFPRTILEAMSMAKPSVVSDCDGCVEAIEDGVSGLIAKVKDPNDLASKISTLLDDGSLATKMGQNAHQITKANYNQPIITAKYIKFYKELAGV</sequence>
<reference evidence="4" key="2">
    <citation type="journal article" date="2017" name="Genome Biol. Evol.">
        <title>Comparative genomic analysis identifies a Campylobacter clade deficient in selenium metabolism.</title>
        <authorList>
            <person name="Miller W.G."/>
            <person name="Yee E."/>
            <person name="Lopes B.S."/>
            <person name="Chapman M.H."/>
            <person name="Huynh S."/>
            <person name="Bono J.L."/>
            <person name="Parker C.T."/>
            <person name="Strachan N.J.C."/>
            <person name="Forbes K.J."/>
        </authorList>
    </citation>
    <scope>NUCLEOTIDE SEQUENCE [LARGE SCALE GENOMIC DNA]</scope>
    <source>
        <strain evidence="4">NCTC 13004</strain>
    </source>
</reference>
<keyword evidence="3" id="KW-0808">Transferase</keyword>
<name>A0A1X9SLM0_9BACT</name>
<dbReference type="SUPFAM" id="SSF53756">
    <property type="entry name" value="UDP-Glycosyltransferase/glycogen phosphorylase"/>
    <property type="match status" value="1"/>
</dbReference>
<evidence type="ECO:0000313" key="3">
    <source>
        <dbReference type="EMBL" id="ARQ97114.1"/>
    </source>
</evidence>
<accession>A0A1X9SLM0</accession>
<protein>
    <submittedName>
        <fullName evidence="3">N, N'-diacetylbacillosaminyl-diphospho-undecaprenol alpha-1,3-N-acetylgalactosaminyltransferase</fullName>
        <ecNumber evidence="3">2.4.1.290</ecNumber>
    </submittedName>
</protein>
<dbReference type="PANTHER" id="PTHR45947:SF15">
    <property type="entry name" value="TEICHURONIC ACID BIOSYNTHESIS GLYCOSYLTRANSFERASE TUAC-RELATED"/>
    <property type="match status" value="1"/>
</dbReference>
<dbReference type="Gene3D" id="3.40.50.2000">
    <property type="entry name" value="Glycogen Phosphorylase B"/>
    <property type="match status" value="2"/>
</dbReference>
<dbReference type="CDD" id="cd03808">
    <property type="entry name" value="GT4_CapM-like"/>
    <property type="match status" value="1"/>
</dbReference>
<dbReference type="Pfam" id="PF13477">
    <property type="entry name" value="Glyco_trans_4_2"/>
    <property type="match status" value="1"/>
</dbReference>
<dbReference type="GeneID" id="46920829"/>
<feature type="domain" description="Glycosyl transferase family 1" evidence="1">
    <location>
        <begin position="187"/>
        <end position="345"/>
    </location>
</feature>
<evidence type="ECO:0000259" key="2">
    <source>
        <dbReference type="Pfam" id="PF13477"/>
    </source>
</evidence>
<reference evidence="4" key="1">
    <citation type="journal article" date="2017" name="Genome Biol. Evol.">
        <title>Comparative Genomic Analysis Identifies a Campylobacter Clade Deficient in Selenium Metabolism.</title>
        <authorList>
            <person name="Miller W.G."/>
            <person name="Yee E."/>
            <person name="Lopes B.S."/>
            <person name="Chapman M.H."/>
            <person name="Huynh S."/>
            <person name="Bono J.L."/>
            <person name="Parker C.T."/>
            <person name="Strachan N.J.C."/>
            <person name="Forbes K.J."/>
        </authorList>
    </citation>
    <scope>NUCLEOTIDE SEQUENCE [LARGE SCALE GENOMIC DNA]</scope>
    <source>
        <strain evidence="4">NCTC 13004</strain>
    </source>
</reference>
<dbReference type="InterPro" id="IPR001296">
    <property type="entry name" value="Glyco_trans_1"/>
</dbReference>
<organism evidence="3 4">
    <name type="scientific">Campylobacter lanienae NCTC 13004</name>
    <dbReference type="NCBI Taxonomy" id="1031753"/>
    <lineage>
        <taxon>Bacteria</taxon>
        <taxon>Pseudomonadati</taxon>
        <taxon>Campylobacterota</taxon>
        <taxon>Epsilonproteobacteria</taxon>
        <taxon>Campylobacterales</taxon>
        <taxon>Campylobacteraceae</taxon>
        <taxon>Campylobacter</taxon>
    </lineage>
</organism>
<dbReference type="RefSeq" id="WP_100590443.1">
    <property type="nucleotide sequence ID" value="NZ_CP015578.1"/>
</dbReference>
<feature type="domain" description="Glycosyltransferase subfamily 4-like N-terminal" evidence="2">
    <location>
        <begin position="2"/>
        <end position="134"/>
    </location>
</feature>